<dbReference type="Proteomes" id="UP001144612">
    <property type="component" value="Unassembled WGS sequence"/>
</dbReference>
<keyword evidence="3" id="KW-1185">Reference proteome</keyword>
<gene>
    <name evidence="2" type="ORF">OW729_08265</name>
</gene>
<dbReference type="SUPFAM" id="SSF81301">
    <property type="entry name" value="Nucleotidyltransferase"/>
    <property type="match status" value="1"/>
</dbReference>
<dbReference type="EMBL" id="JAPQFJ010000007">
    <property type="protein sequence ID" value="MCY6958595.1"/>
    <property type="molecule type" value="Genomic_DNA"/>
</dbReference>
<dbReference type="Pfam" id="PF18765">
    <property type="entry name" value="Polbeta"/>
    <property type="match status" value="1"/>
</dbReference>
<comment type="caution">
    <text evidence="2">The sequence shown here is derived from an EMBL/GenBank/DDBJ whole genome shotgun (WGS) entry which is preliminary data.</text>
</comment>
<dbReference type="Gene3D" id="3.30.460.10">
    <property type="entry name" value="Beta Polymerase, domain 2"/>
    <property type="match status" value="1"/>
</dbReference>
<evidence type="ECO:0000313" key="2">
    <source>
        <dbReference type="EMBL" id="MCY6958595.1"/>
    </source>
</evidence>
<dbReference type="RefSeq" id="WP_268061015.1">
    <property type="nucleotide sequence ID" value="NZ_JAPQFJ010000007.1"/>
</dbReference>
<feature type="domain" description="Polymerase beta nucleotidyltransferase" evidence="1">
    <location>
        <begin position="14"/>
        <end position="109"/>
    </location>
</feature>
<dbReference type="InterPro" id="IPR041633">
    <property type="entry name" value="Polbeta"/>
</dbReference>
<name>A0ABT4D8J5_9CLOT</name>
<dbReference type="Gene3D" id="1.20.120.330">
    <property type="entry name" value="Nucleotidyltransferases domain 2"/>
    <property type="match status" value="1"/>
</dbReference>
<reference evidence="2" key="1">
    <citation type="submission" date="2022-12" db="EMBL/GenBank/DDBJ databases">
        <title>Clostridium sp. nov., isolated from industrial wastewater.</title>
        <authorList>
            <person name="Jiayan W."/>
        </authorList>
    </citation>
    <scope>NUCLEOTIDE SEQUENCE</scope>
    <source>
        <strain evidence="2">ZC22-4</strain>
    </source>
</reference>
<proteinExistence type="predicted"/>
<evidence type="ECO:0000313" key="3">
    <source>
        <dbReference type="Proteomes" id="UP001144612"/>
    </source>
</evidence>
<accession>A0ABT4D8J5</accession>
<organism evidence="2 3">
    <name type="scientific">Clostridium brassicae</name>
    <dbReference type="NCBI Taxonomy" id="2999072"/>
    <lineage>
        <taxon>Bacteria</taxon>
        <taxon>Bacillati</taxon>
        <taxon>Bacillota</taxon>
        <taxon>Clostridia</taxon>
        <taxon>Eubacteriales</taxon>
        <taxon>Clostridiaceae</taxon>
        <taxon>Clostridium</taxon>
    </lineage>
</organism>
<dbReference type="CDD" id="cd05403">
    <property type="entry name" value="NT_KNTase_like"/>
    <property type="match status" value="1"/>
</dbReference>
<protein>
    <submittedName>
        <fullName evidence="2">Nucleotidyltransferase domain-containing protein</fullName>
    </submittedName>
</protein>
<evidence type="ECO:0000259" key="1">
    <source>
        <dbReference type="Pfam" id="PF18765"/>
    </source>
</evidence>
<dbReference type="InterPro" id="IPR043519">
    <property type="entry name" value="NT_sf"/>
</dbReference>
<sequence length="298" mass="35230">MQSTIAKYQRAFNNVVKKMKSNDSILAVMVFGSIITGDLWKESDIDLFVISKDNFEGMRNIYTQEDEVPVHVKLMSKERFLNINGKDLIGGFIHRIFASSKLVFSKDEEVTAKYDIGRYYPDSEREKWNMVYLGELLKNMSVCEKYLNVSNLYMAYSEAVKCIEDFSKLYVNSFGHMISKDIIVVAMNLDDKFKELVDDLFFNKSNIEMSIQKILDYLHENIELNFKKYTSLLLEYMNKKDCLLSSEDIKTDEFFKNYKIDFESILNKLWEKKIIKRDIREFKDKNDSTLFKEKVYFI</sequence>